<keyword evidence="2" id="KW-0233">DNA recombination</keyword>
<evidence type="ECO:0000256" key="1">
    <source>
        <dbReference type="ARBA" id="ARBA00023125"/>
    </source>
</evidence>
<reference evidence="4 5" key="1">
    <citation type="submission" date="2020-10" db="EMBL/GenBank/DDBJ databases">
        <title>Genomic Encyclopedia of Type Strains, Phase IV (KMG-IV): sequencing the most valuable type-strain genomes for metagenomic binning, comparative biology and taxonomic classification.</title>
        <authorList>
            <person name="Goeker M."/>
        </authorList>
    </citation>
    <scope>NUCLEOTIDE SEQUENCE [LARGE SCALE GENOMIC DNA]</scope>
    <source>
        <strain evidence="4 5">DSM 4194</strain>
    </source>
</reference>
<evidence type="ECO:0000313" key="5">
    <source>
        <dbReference type="Proteomes" id="UP000639010"/>
    </source>
</evidence>
<dbReference type="SUPFAM" id="SSF53041">
    <property type="entry name" value="Resolvase-like"/>
    <property type="match status" value="1"/>
</dbReference>
<dbReference type="EMBL" id="JADBGG010000013">
    <property type="protein sequence ID" value="MBE1425301.1"/>
    <property type="molecule type" value="Genomic_DNA"/>
</dbReference>
<dbReference type="RefSeq" id="WP_225940353.1">
    <property type="nucleotide sequence ID" value="NZ_JADBGG010000013.1"/>
</dbReference>
<dbReference type="PANTHER" id="PTHR30461">
    <property type="entry name" value="DNA-INVERTASE FROM LAMBDOID PROPHAGE"/>
    <property type="match status" value="1"/>
</dbReference>
<dbReference type="InterPro" id="IPR006119">
    <property type="entry name" value="Resolv_N"/>
</dbReference>
<name>A0ABR9H3L8_9BACT</name>
<evidence type="ECO:0000256" key="2">
    <source>
        <dbReference type="ARBA" id="ARBA00023172"/>
    </source>
</evidence>
<dbReference type="SMART" id="SM00857">
    <property type="entry name" value="Resolvase"/>
    <property type="match status" value="1"/>
</dbReference>
<proteinExistence type="predicted"/>
<dbReference type="InterPro" id="IPR050639">
    <property type="entry name" value="SSR_resolvase"/>
</dbReference>
<sequence>MNTPTFSDKMTAYLLSVFLKEKDHKMMNQTTGTPKARAYSYVRFSTPDQMKGDSFRRQAEASRRYADENGLELDESLTFHDLGVSAFRGRNIEDGALGSFLDAVDQDRVKPGSYLLVESLDRLSRQSAYRAFRQFSAILDKGVNIITLHDAHSGQTDQ</sequence>
<organism evidence="4 5">
    <name type="scientific">Desulfomicrobium macestii</name>
    <dbReference type="NCBI Taxonomy" id="90731"/>
    <lineage>
        <taxon>Bacteria</taxon>
        <taxon>Pseudomonadati</taxon>
        <taxon>Thermodesulfobacteriota</taxon>
        <taxon>Desulfovibrionia</taxon>
        <taxon>Desulfovibrionales</taxon>
        <taxon>Desulfomicrobiaceae</taxon>
        <taxon>Desulfomicrobium</taxon>
    </lineage>
</organism>
<dbReference type="Pfam" id="PF00239">
    <property type="entry name" value="Resolvase"/>
    <property type="match status" value="1"/>
</dbReference>
<dbReference type="Gene3D" id="3.40.50.1390">
    <property type="entry name" value="Resolvase, N-terminal catalytic domain"/>
    <property type="match status" value="1"/>
</dbReference>
<dbReference type="PROSITE" id="PS51736">
    <property type="entry name" value="RECOMBINASES_3"/>
    <property type="match status" value="1"/>
</dbReference>
<feature type="domain" description="Resolvase/invertase-type recombinase catalytic" evidence="3">
    <location>
        <begin position="37"/>
        <end position="158"/>
    </location>
</feature>
<keyword evidence="5" id="KW-1185">Reference proteome</keyword>
<comment type="caution">
    <text evidence="4">The sequence shown here is derived from an EMBL/GenBank/DDBJ whole genome shotgun (WGS) entry which is preliminary data.</text>
</comment>
<dbReference type="InterPro" id="IPR036162">
    <property type="entry name" value="Resolvase-like_N_sf"/>
</dbReference>
<dbReference type="CDD" id="cd00338">
    <property type="entry name" value="Ser_Recombinase"/>
    <property type="match status" value="1"/>
</dbReference>
<dbReference type="PANTHER" id="PTHR30461:SF2">
    <property type="entry name" value="SERINE RECOMBINASE PINE-RELATED"/>
    <property type="match status" value="1"/>
</dbReference>
<evidence type="ECO:0000313" key="4">
    <source>
        <dbReference type="EMBL" id="MBE1425301.1"/>
    </source>
</evidence>
<accession>A0ABR9H3L8</accession>
<protein>
    <submittedName>
        <fullName evidence="4">DNA invertase Pin-like site-specific DNA recombinase</fullName>
    </submittedName>
</protein>
<keyword evidence="1" id="KW-0238">DNA-binding</keyword>
<dbReference type="Proteomes" id="UP000639010">
    <property type="component" value="Unassembled WGS sequence"/>
</dbReference>
<evidence type="ECO:0000259" key="3">
    <source>
        <dbReference type="PROSITE" id="PS51736"/>
    </source>
</evidence>
<gene>
    <name evidence="4" type="ORF">H4684_001954</name>
</gene>